<organism evidence="2 3">
    <name type="scientific">Adiantum capillus-veneris</name>
    <name type="common">Maidenhair fern</name>
    <dbReference type="NCBI Taxonomy" id="13818"/>
    <lineage>
        <taxon>Eukaryota</taxon>
        <taxon>Viridiplantae</taxon>
        <taxon>Streptophyta</taxon>
        <taxon>Embryophyta</taxon>
        <taxon>Tracheophyta</taxon>
        <taxon>Polypodiopsida</taxon>
        <taxon>Polypodiidae</taxon>
        <taxon>Polypodiales</taxon>
        <taxon>Pteridineae</taxon>
        <taxon>Pteridaceae</taxon>
        <taxon>Vittarioideae</taxon>
        <taxon>Adiantum</taxon>
    </lineage>
</organism>
<proteinExistence type="predicted"/>
<name>A0A9D4VAT7_ADICA</name>
<evidence type="ECO:0000313" key="3">
    <source>
        <dbReference type="Proteomes" id="UP000886520"/>
    </source>
</evidence>
<evidence type="ECO:0000256" key="1">
    <source>
        <dbReference type="SAM" id="MobiDB-lite"/>
    </source>
</evidence>
<gene>
    <name evidence="2" type="ORF">GOP47_0002828</name>
</gene>
<keyword evidence="3" id="KW-1185">Reference proteome</keyword>
<sequence>MRLKGARGHVGGKGEGNVSLHGETVWRTSGTEVCISQSNMLQGSKGSHVEHHQGLDWRRGIDLKEFKGQLGAGKERSGVLQLEDD</sequence>
<dbReference type="AlphaFoldDB" id="A0A9D4VAT7"/>
<evidence type="ECO:0000313" key="2">
    <source>
        <dbReference type="EMBL" id="KAI5083085.1"/>
    </source>
</evidence>
<reference evidence="2" key="1">
    <citation type="submission" date="2021-01" db="EMBL/GenBank/DDBJ databases">
        <title>Adiantum capillus-veneris genome.</title>
        <authorList>
            <person name="Fang Y."/>
            <person name="Liao Q."/>
        </authorList>
    </citation>
    <scope>NUCLEOTIDE SEQUENCE</scope>
    <source>
        <strain evidence="2">H3</strain>
        <tissue evidence="2">Leaf</tissue>
    </source>
</reference>
<dbReference type="Proteomes" id="UP000886520">
    <property type="component" value="Chromosome 3"/>
</dbReference>
<comment type="caution">
    <text evidence="2">The sequence shown here is derived from an EMBL/GenBank/DDBJ whole genome shotgun (WGS) entry which is preliminary data.</text>
</comment>
<dbReference type="EMBL" id="JABFUD020000002">
    <property type="protein sequence ID" value="KAI5083085.1"/>
    <property type="molecule type" value="Genomic_DNA"/>
</dbReference>
<protein>
    <submittedName>
        <fullName evidence="2">Uncharacterized protein</fullName>
    </submittedName>
</protein>
<feature type="region of interest" description="Disordered" evidence="1">
    <location>
        <begin position="1"/>
        <end position="23"/>
    </location>
</feature>
<accession>A0A9D4VAT7</accession>